<dbReference type="InterPro" id="IPR008974">
    <property type="entry name" value="TRAF-like"/>
</dbReference>
<dbReference type="InterPro" id="IPR045005">
    <property type="entry name" value="BPM1-6"/>
</dbReference>
<comment type="caution">
    <text evidence="2">The sequence shown here is derived from an EMBL/GenBank/DDBJ whole genome shotgun (WGS) entry which is preliminary data.</text>
</comment>
<dbReference type="EMBL" id="RWGY01000004">
    <property type="protein sequence ID" value="TVU48390.1"/>
    <property type="molecule type" value="Genomic_DNA"/>
</dbReference>
<dbReference type="SUPFAM" id="SSF49599">
    <property type="entry name" value="TRAF domain-like"/>
    <property type="match status" value="2"/>
</dbReference>
<gene>
    <name evidence="2" type="ORF">EJB05_08026</name>
</gene>
<dbReference type="GO" id="GO:0016567">
    <property type="term" value="P:protein ubiquitination"/>
    <property type="evidence" value="ECO:0007669"/>
    <property type="project" value="InterPro"/>
</dbReference>
<dbReference type="Pfam" id="PF22486">
    <property type="entry name" value="MATH_2"/>
    <property type="match status" value="2"/>
</dbReference>
<feature type="domain" description="MATH" evidence="1">
    <location>
        <begin position="22"/>
        <end position="154"/>
    </location>
</feature>
<dbReference type="PANTHER" id="PTHR26379:SF443">
    <property type="entry name" value="MATH DOMAIN CONTAINING PROTEIN"/>
    <property type="match status" value="1"/>
</dbReference>
<accession>A0A5J9WLZ2</accession>
<dbReference type="Gene3D" id="2.60.210.10">
    <property type="entry name" value="Apoptosis, Tumor Necrosis Factor Receptor Associated Protein 2, Chain A"/>
    <property type="match status" value="2"/>
</dbReference>
<evidence type="ECO:0000313" key="3">
    <source>
        <dbReference type="Proteomes" id="UP000324897"/>
    </source>
</evidence>
<evidence type="ECO:0000313" key="2">
    <source>
        <dbReference type="EMBL" id="TVU48390.1"/>
    </source>
</evidence>
<dbReference type="PANTHER" id="PTHR26379">
    <property type="entry name" value="BTB/POZ AND MATH DOMAIN-CONTAINING PROTEIN 1"/>
    <property type="match status" value="1"/>
</dbReference>
<name>A0A5J9WLZ2_9POAL</name>
<dbReference type="InterPro" id="IPR002083">
    <property type="entry name" value="MATH/TRAF_dom"/>
</dbReference>
<evidence type="ECO:0000259" key="1">
    <source>
        <dbReference type="PROSITE" id="PS50144"/>
    </source>
</evidence>
<feature type="domain" description="MATH" evidence="1">
    <location>
        <begin position="233"/>
        <end position="346"/>
    </location>
</feature>
<keyword evidence="3" id="KW-1185">Reference proteome</keyword>
<dbReference type="OrthoDB" id="695809at2759"/>
<organism evidence="2 3">
    <name type="scientific">Eragrostis curvula</name>
    <name type="common">weeping love grass</name>
    <dbReference type="NCBI Taxonomy" id="38414"/>
    <lineage>
        <taxon>Eukaryota</taxon>
        <taxon>Viridiplantae</taxon>
        <taxon>Streptophyta</taxon>
        <taxon>Embryophyta</taxon>
        <taxon>Tracheophyta</taxon>
        <taxon>Spermatophyta</taxon>
        <taxon>Magnoliopsida</taxon>
        <taxon>Liliopsida</taxon>
        <taxon>Poales</taxon>
        <taxon>Poaceae</taxon>
        <taxon>PACMAD clade</taxon>
        <taxon>Chloridoideae</taxon>
        <taxon>Eragrostideae</taxon>
        <taxon>Eragrostidinae</taxon>
        <taxon>Eragrostis</taxon>
    </lineage>
</organism>
<feature type="non-terminal residue" evidence="2">
    <location>
        <position position="1"/>
    </location>
</feature>
<dbReference type="Gramene" id="TVU48390">
    <property type="protein sequence ID" value="TVU48390"/>
    <property type="gene ID" value="EJB05_08026"/>
</dbReference>
<dbReference type="Proteomes" id="UP000324897">
    <property type="component" value="Chromosome 5"/>
</dbReference>
<dbReference type="PROSITE" id="PS50144">
    <property type="entry name" value="MATH"/>
    <property type="match status" value="2"/>
</dbReference>
<proteinExistence type="predicted"/>
<dbReference type="CDD" id="cd00121">
    <property type="entry name" value="MATH"/>
    <property type="match status" value="2"/>
</dbReference>
<sequence length="346" mass="38173">MPRNTVAVPLPSASSVAATASTGAHVLKLSGYSQAKLLVDTGSFIESAEFKAAGHSWRIRVYPNGASSDCRPGCMSIYLMLSGQSEDKVHAHFQFSFVHHGKLTVTPHDCIISKPVTFDQGDMCCWGFDDVRTKELLEDAEYFKDHAIIIRCDITVLNKPVVKRRYPDMSELLCDCNDNLCINLHAGDNKAAAASRKPQSHFVPHQTHTGYLPLSNHAAPLPSASTITVTASTGCHVLNVTGYSQARLLLGNGKYIESAKFKMAGHTWRIRCYPNGDREESAGHISLYLELAGESTNVRTHLQFSLVKYHIKFLNSLIISKFNSLNSLQKYSALDFTKGRVHEDFG</sequence>
<protein>
    <recommendedName>
        <fullName evidence="1">MATH domain-containing protein</fullName>
    </recommendedName>
</protein>
<dbReference type="AlphaFoldDB" id="A0A5J9WLZ2"/>
<reference evidence="2 3" key="1">
    <citation type="journal article" date="2019" name="Sci. Rep.">
        <title>A high-quality genome of Eragrostis curvula grass provides insights into Poaceae evolution and supports new strategies to enhance forage quality.</title>
        <authorList>
            <person name="Carballo J."/>
            <person name="Santos B.A.C.M."/>
            <person name="Zappacosta D."/>
            <person name="Garbus I."/>
            <person name="Selva J.P."/>
            <person name="Gallo C.A."/>
            <person name="Diaz A."/>
            <person name="Albertini E."/>
            <person name="Caccamo M."/>
            <person name="Echenique V."/>
        </authorList>
    </citation>
    <scope>NUCLEOTIDE SEQUENCE [LARGE SCALE GENOMIC DNA]</scope>
    <source>
        <strain evidence="3">cv. Victoria</strain>
        <tissue evidence="2">Leaf</tissue>
    </source>
</reference>